<keyword evidence="4" id="KW-1185">Reference proteome</keyword>
<dbReference type="AlphaFoldDB" id="A0A0J8DAT1"/>
<evidence type="ECO:0008006" key="5">
    <source>
        <dbReference type="Google" id="ProtNLM"/>
    </source>
</evidence>
<dbReference type="Proteomes" id="UP000036756">
    <property type="component" value="Unassembled WGS sequence"/>
</dbReference>
<evidence type="ECO:0000313" key="4">
    <source>
        <dbReference type="Proteomes" id="UP000036756"/>
    </source>
</evidence>
<dbReference type="STRING" id="1121307.CLCY_2c01680"/>
<gene>
    <name evidence="3" type="ORF">CLCY_2c01680</name>
</gene>
<feature type="coiled-coil region" evidence="2">
    <location>
        <begin position="41"/>
        <end position="82"/>
    </location>
</feature>
<dbReference type="EMBL" id="LFVU01000027">
    <property type="protein sequence ID" value="KMT21408.1"/>
    <property type="molecule type" value="Genomic_DNA"/>
</dbReference>
<evidence type="ECO:0000256" key="2">
    <source>
        <dbReference type="SAM" id="Coils"/>
    </source>
</evidence>
<reference evidence="3 4" key="1">
    <citation type="submission" date="2015-06" db="EMBL/GenBank/DDBJ databases">
        <title>Draft genome sequence of the purine-degrading Clostridium cylindrosporum HC-1 (DSM 605).</title>
        <authorList>
            <person name="Poehlein A."/>
            <person name="Schiel-Bengelsdorf B."/>
            <person name="Bengelsdorf F."/>
            <person name="Daniel R."/>
            <person name="Duerre P."/>
        </authorList>
    </citation>
    <scope>NUCLEOTIDE SEQUENCE [LARGE SCALE GENOMIC DNA]</scope>
    <source>
        <strain evidence="3 4">DSM 605</strain>
    </source>
</reference>
<evidence type="ECO:0000256" key="1">
    <source>
        <dbReference type="ARBA" id="ARBA00009108"/>
    </source>
</evidence>
<dbReference type="Pfam" id="PF05949">
    <property type="entry name" value="DUF881"/>
    <property type="match status" value="1"/>
</dbReference>
<protein>
    <recommendedName>
        <fullName evidence="5">Division initiation protein</fullName>
    </recommendedName>
</protein>
<dbReference type="PANTHER" id="PTHR37313">
    <property type="entry name" value="UPF0749 PROTEIN RV1825"/>
    <property type="match status" value="1"/>
</dbReference>
<dbReference type="InterPro" id="IPR010273">
    <property type="entry name" value="DUF881"/>
</dbReference>
<keyword evidence="2" id="KW-0175">Coiled coil</keyword>
<proteinExistence type="inferred from homology"/>
<evidence type="ECO:0000313" key="3">
    <source>
        <dbReference type="EMBL" id="KMT21408.1"/>
    </source>
</evidence>
<organism evidence="3 4">
    <name type="scientific">Clostridium cylindrosporum DSM 605</name>
    <dbReference type="NCBI Taxonomy" id="1121307"/>
    <lineage>
        <taxon>Bacteria</taxon>
        <taxon>Bacillati</taxon>
        <taxon>Bacillota</taxon>
        <taxon>Clostridia</taxon>
        <taxon>Eubacteriales</taxon>
        <taxon>Clostridiaceae</taxon>
        <taxon>Clostridium</taxon>
    </lineage>
</organism>
<dbReference type="RefSeq" id="WP_048570848.1">
    <property type="nucleotide sequence ID" value="NZ_LFVU01000027.1"/>
</dbReference>
<comment type="similarity">
    <text evidence="1">Belongs to the UPF0749 family.</text>
</comment>
<name>A0A0J8DAT1_CLOCY</name>
<dbReference type="PATRIC" id="fig|1121307.3.peg.1025"/>
<dbReference type="PANTHER" id="PTHR37313:SF2">
    <property type="entry name" value="UPF0749 PROTEIN YLXX"/>
    <property type="match status" value="1"/>
</dbReference>
<dbReference type="Gene3D" id="3.30.70.1880">
    <property type="entry name" value="Protein of unknown function DUF881"/>
    <property type="match status" value="1"/>
</dbReference>
<sequence length="237" mass="26078">MKSLKSKLLLGLVCLVLGLMLSFQFRITNVEKNAVTPGRTQDSIAKEIDELTKQKQELGNKVEEYQKKVDEYEKSAASVNETAGKMKEDLDSLRVLAGLTDVEGKGVVITISPIVDVTTKVSSTVLDNDVLSTVNELLAAGAEAISINDERYVSNTPIREAGKMIKVNSTKFDSAEPFVIKAIGNPKILEGAFKITSSVADKIIQQSACDFKIEKQDKVKILKYSKNVEYKYIKVGR</sequence>
<accession>A0A0J8DAT1</accession>
<comment type="caution">
    <text evidence="3">The sequence shown here is derived from an EMBL/GenBank/DDBJ whole genome shotgun (WGS) entry which is preliminary data.</text>
</comment>